<accession>A0A0A6P7L6</accession>
<organism evidence="1 2">
    <name type="scientific">Candidatus Thiomargarita nelsonii</name>
    <dbReference type="NCBI Taxonomy" id="1003181"/>
    <lineage>
        <taxon>Bacteria</taxon>
        <taxon>Pseudomonadati</taxon>
        <taxon>Pseudomonadota</taxon>
        <taxon>Gammaproteobacteria</taxon>
        <taxon>Thiotrichales</taxon>
        <taxon>Thiotrichaceae</taxon>
        <taxon>Thiomargarita</taxon>
    </lineage>
</organism>
<evidence type="ECO:0000313" key="2">
    <source>
        <dbReference type="Proteomes" id="UP000030428"/>
    </source>
</evidence>
<dbReference type="AlphaFoldDB" id="A0A0A6P7L6"/>
<comment type="caution">
    <text evidence="1">The sequence shown here is derived from an EMBL/GenBank/DDBJ whole genome shotgun (WGS) entry which is preliminary data.</text>
</comment>
<name>A0A0A6P7L6_9GAMM</name>
<dbReference type="Proteomes" id="UP000030428">
    <property type="component" value="Unassembled WGS sequence"/>
</dbReference>
<sequence length="73" mass="8817">MLKEITFSLEEDLIQKAIAAAYYKHTTLETEFRQWLNNYIYKNQRADDYTKLMNELSHVQAGRIFSRDELNER</sequence>
<protein>
    <submittedName>
        <fullName evidence="1">Uncharacterized protein</fullName>
    </submittedName>
</protein>
<gene>
    <name evidence="1" type="ORF">PN36_02240</name>
</gene>
<dbReference type="EMBL" id="JSZA02000005">
    <property type="protein sequence ID" value="KHD10413.1"/>
    <property type="molecule type" value="Genomic_DNA"/>
</dbReference>
<evidence type="ECO:0000313" key="1">
    <source>
        <dbReference type="EMBL" id="KHD10413.1"/>
    </source>
</evidence>
<reference evidence="1 2" key="1">
    <citation type="journal article" date="2016" name="Front. Microbiol.">
        <title>Single-Cell (Meta-)Genomics of a Dimorphic Candidatus Thiomargarita nelsonii Reveals Genomic Plasticity.</title>
        <authorList>
            <person name="Flood B.E."/>
            <person name="Fliss P."/>
            <person name="Jones D.S."/>
            <person name="Dick G.J."/>
            <person name="Jain S."/>
            <person name="Kaster A.K."/>
            <person name="Winkel M."/>
            <person name="Mussmann M."/>
            <person name="Bailey J."/>
        </authorList>
    </citation>
    <scope>NUCLEOTIDE SEQUENCE [LARGE SCALE GENOMIC DNA]</scope>
    <source>
        <strain evidence="1">Hydrate Ridge</strain>
    </source>
</reference>
<keyword evidence="2" id="KW-1185">Reference proteome</keyword>
<proteinExistence type="predicted"/>